<protein>
    <submittedName>
        <fullName evidence="2">Uncharacterized protein</fullName>
    </submittedName>
</protein>
<proteinExistence type="predicted"/>
<dbReference type="RefSeq" id="WP_227838110.1">
    <property type="nucleotide sequence ID" value="NZ_WEGI01000009.1"/>
</dbReference>
<accession>A0A7K0DTC1</accession>
<evidence type="ECO:0000313" key="2">
    <source>
        <dbReference type="EMBL" id="MQY28828.1"/>
    </source>
</evidence>
<dbReference type="EMBL" id="WEGI01000009">
    <property type="protein sequence ID" value="MQY28828.1"/>
    <property type="molecule type" value="Genomic_DNA"/>
</dbReference>
<feature type="region of interest" description="Disordered" evidence="1">
    <location>
        <begin position="1"/>
        <end position="21"/>
    </location>
</feature>
<sequence length="112" mass="12634">MTDKDNTDWAHTGHASKERAEKARRLAGYVWQRDITGADLLELPDPARRKLARAAGINPPSTDETWTLVADLLNEKDAWAARNPQHPAARREHADEKILWVKPPVRPWTAGP</sequence>
<evidence type="ECO:0000313" key="3">
    <source>
        <dbReference type="Proteomes" id="UP000431401"/>
    </source>
</evidence>
<reference evidence="2 3" key="1">
    <citation type="submission" date="2019-10" db="EMBL/GenBank/DDBJ databases">
        <title>Nocardia macrotermitis sp. nov. and Nocardia aurantia sp. nov., isolated from the gut of fungus growing-termite Macrotermes natalensis.</title>
        <authorList>
            <person name="Benndorf R."/>
            <person name="Schwitalla J."/>
            <person name="Martin K."/>
            <person name="De Beer W."/>
            <person name="Kaster A.-K."/>
            <person name="Vollmers J."/>
            <person name="Poulsen M."/>
            <person name="Beemelmanns C."/>
        </authorList>
    </citation>
    <scope>NUCLEOTIDE SEQUENCE [LARGE SCALE GENOMIC DNA]</scope>
    <source>
        <strain evidence="2 3">RB56</strain>
    </source>
</reference>
<organism evidence="2 3">
    <name type="scientific">Nocardia aurantia</name>
    <dbReference type="NCBI Taxonomy" id="2585199"/>
    <lineage>
        <taxon>Bacteria</taxon>
        <taxon>Bacillati</taxon>
        <taxon>Actinomycetota</taxon>
        <taxon>Actinomycetes</taxon>
        <taxon>Mycobacteriales</taxon>
        <taxon>Nocardiaceae</taxon>
        <taxon>Nocardia</taxon>
    </lineage>
</organism>
<keyword evidence="3" id="KW-1185">Reference proteome</keyword>
<dbReference type="Proteomes" id="UP000431401">
    <property type="component" value="Unassembled WGS sequence"/>
</dbReference>
<comment type="caution">
    <text evidence="2">The sequence shown here is derived from an EMBL/GenBank/DDBJ whole genome shotgun (WGS) entry which is preliminary data.</text>
</comment>
<name>A0A7K0DTC1_9NOCA</name>
<dbReference type="AlphaFoldDB" id="A0A7K0DTC1"/>
<evidence type="ECO:0000256" key="1">
    <source>
        <dbReference type="SAM" id="MobiDB-lite"/>
    </source>
</evidence>
<gene>
    <name evidence="2" type="ORF">NRB56_44130</name>
</gene>